<reference evidence="2" key="1">
    <citation type="submission" date="2020-05" db="EMBL/GenBank/DDBJ databases">
        <title>Phylogenomic resolution of chytrid fungi.</title>
        <authorList>
            <person name="Stajich J.E."/>
            <person name="Amses K."/>
            <person name="Simmons R."/>
            <person name="Seto K."/>
            <person name="Myers J."/>
            <person name="Bonds A."/>
            <person name="Quandt C.A."/>
            <person name="Barry K."/>
            <person name="Liu P."/>
            <person name="Grigoriev I."/>
            <person name="Longcore J.E."/>
            <person name="James T.Y."/>
        </authorList>
    </citation>
    <scope>NUCLEOTIDE SEQUENCE</scope>
    <source>
        <strain evidence="2">JEL0476</strain>
    </source>
</reference>
<evidence type="ECO:0000313" key="2">
    <source>
        <dbReference type="EMBL" id="KAJ3207907.1"/>
    </source>
</evidence>
<sequence length="154" mass="17749">MTIQADYQNILPLYTSDLEKPTLVAQVNSFMNNVYDIWTELNFDMSWASKYIVNPLKIFQKSNSKDSSKPNKSQRSKIPQVYKNKREFHKENFSFFNMVRIGGDKLSNIISPAAELSTYRLKKRMPGYGITGSRKGHRKILPLNAKDVPISNKV</sequence>
<proteinExistence type="predicted"/>
<dbReference type="AlphaFoldDB" id="A0AAD5TVD9"/>
<comment type="caution">
    <text evidence="2">The sequence shown here is derived from an EMBL/GenBank/DDBJ whole genome shotgun (WGS) entry which is preliminary data.</text>
</comment>
<evidence type="ECO:0000256" key="1">
    <source>
        <dbReference type="SAM" id="MobiDB-lite"/>
    </source>
</evidence>
<keyword evidence="3" id="KW-1185">Reference proteome</keyword>
<dbReference type="Proteomes" id="UP001211065">
    <property type="component" value="Unassembled WGS sequence"/>
</dbReference>
<name>A0AAD5TVD9_9FUNG</name>
<protein>
    <submittedName>
        <fullName evidence="2">Uncharacterized protein</fullName>
    </submittedName>
</protein>
<dbReference type="EMBL" id="JADGJW010001023">
    <property type="protein sequence ID" value="KAJ3207907.1"/>
    <property type="molecule type" value="Genomic_DNA"/>
</dbReference>
<organism evidence="2 3">
    <name type="scientific">Clydaea vesicula</name>
    <dbReference type="NCBI Taxonomy" id="447962"/>
    <lineage>
        <taxon>Eukaryota</taxon>
        <taxon>Fungi</taxon>
        <taxon>Fungi incertae sedis</taxon>
        <taxon>Chytridiomycota</taxon>
        <taxon>Chytridiomycota incertae sedis</taxon>
        <taxon>Chytridiomycetes</taxon>
        <taxon>Lobulomycetales</taxon>
        <taxon>Lobulomycetaceae</taxon>
        <taxon>Clydaea</taxon>
    </lineage>
</organism>
<feature type="region of interest" description="Disordered" evidence="1">
    <location>
        <begin position="61"/>
        <end position="85"/>
    </location>
</feature>
<gene>
    <name evidence="2" type="ORF">HK099_000169</name>
</gene>
<accession>A0AAD5TVD9</accession>
<evidence type="ECO:0000313" key="3">
    <source>
        <dbReference type="Proteomes" id="UP001211065"/>
    </source>
</evidence>